<comment type="similarity">
    <text evidence="1 2">Belongs to the RNase T2 family.</text>
</comment>
<evidence type="ECO:0000313" key="3">
    <source>
        <dbReference type="EMBL" id="RHN52026.1"/>
    </source>
</evidence>
<evidence type="ECO:0000256" key="2">
    <source>
        <dbReference type="RuleBase" id="RU004328"/>
    </source>
</evidence>
<dbReference type="EMBL" id="PSQE01000006">
    <property type="protein sequence ID" value="RHN52026.1"/>
    <property type="molecule type" value="Genomic_DNA"/>
</dbReference>
<dbReference type="AlphaFoldDB" id="A0A396HFK1"/>
<dbReference type="EC" id="3.1.27.1" evidence="3"/>
<accession>A0A396HFK1</accession>
<dbReference type="PANTHER" id="PTHR11240">
    <property type="entry name" value="RIBONUCLEASE T2"/>
    <property type="match status" value="1"/>
</dbReference>
<protein>
    <submittedName>
        <fullName evidence="3">Putative ribonuclease T(2)</fullName>
        <ecNumber evidence="3">3.1.27.1</ecNumber>
    </submittedName>
</protein>
<dbReference type="GO" id="GO:0033897">
    <property type="term" value="F:ribonuclease T2 activity"/>
    <property type="evidence" value="ECO:0007669"/>
    <property type="project" value="InterPro"/>
</dbReference>
<comment type="caution">
    <text evidence="3">The sequence shown here is derived from an EMBL/GenBank/DDBJ whole genome shotgun (WGS) entry which is preliminary data.</text>
</comment>
<dbReference type="PANTHER" id="PTHR11240:SF22">
    <property type="entry name" value="RIBONUCLEASE T2"/>
    <property type="match status" value="1"/>
</dbReference>
<dbReference type="InterPro" id="IPR001568">
    <property type="entry name" value="RNase_T2-like"/>
</dbReference>
<dbReference type="Gene3D" id="3.90.730.10">
    <property type="entry name" value="Ribonuclease T2-like"/>
    <property type="match status" value="1"/>
</dbReference>
<dbReference type="GO" id="GO:0003723">
    <property type="term" value="F:RNA binding"/>
    <property type="evidence" value="ECO:0007669"/>
    <property type="project" value="InterPro"/>
</dbReference>
<evidence type="ECO:0000313" key="4">
    <source>
        <dbReference type="Proteomes" id="UP000265566"/>
    </source>
</evidence>
<reference evidence="4" key="1">
    <citation type="journal article" date="2018" name="Nat. Plants">
        <title>Whole-genome landscape of Medicago truncatula symbiotic genes.</title>
        <authorList>
            <person name="Pecrix Y."/>
            <person name="Staton S.E."/>
            <person name="Sallet E."/>
            <person name="Lelandais-Briere C."/>
            <person name="Moreau S."/>
            <person name="Carrere S."/>
            <person name="Blein T."/>
            <person name="Jardinaud M.F."/>
            <person name="Latrasse D."/>
            <person name="Zouine M."/>
            <person name="Zahm M."/>
            <person name="Kreplak J."/>
            <person name="Mayjonade B."/>
            <person name="Satge C."/>
            <person name="Perez M."/>
            <person name="Cauet S."/>
            <person name="Marande W."/>
            <person name="Chantry-Darmon C."/>
            <person name="Lopez-Roques C."/>
            <person name="Bouchez O."/>
            <person name="Berard A."/>
            <person name="Debelle F."/>
            <person name="Munos S."/>
            <person name="Bendahmane A."/>
            <person name="Berges H."/>
            <person name="Niebel A."/>
            <person name="Buitink J."/>
            <person name="Frugier F."/>
            <person name="Benhamed M."/>
            <person name="Crespi M."/>
            <person name="Gouzy J."/>
            <person name="Gamas P."/>
        </authorList>
    </citation>
    <scope>NUCLEOTIDE SEQUENCE [LARGE SCALE GENOMIC DNA]</scope>
    <source>
        <strain evidence="4">cv. Jemalong A17</strain>
    </source>
</reference>
<evidence type="ECO:0000256" key="1">
    <source>
        <dbReference type="ARBA" id="ARBA00007469"/>
    </source>
</evidence>
<dbReference type="InterPro" id="IPR036430">
    <property type="entry name" value="RNase_T2-like_sf"/>
</dbReference>
<gene>
    <name evidence="3" type="ORF">MtrunA17_Chr6g0475901</name>
</gene>
<name>A0A396HFK1_MEDTR</name>
<dbReference type="Gramene" id="rna36640">
    <property type="protein sequence ID" value="RHN52026.1"/>
    <property type="gene ID" value="gene36640"/>
</dbReference>
<dbReference type="SUPFAM" id="SSF55895">
    <property type="entry name" value="Ribonuclease Rh-like"/>
    <property type="match status" value="1"/>
</dbReference>
<proteinExistence type="inferred from homology"/>
<organism evidence="3 4">
    <name type="scientific">Medicago truncatula</name>
    <name type="common">Barrel medic</name>
    <name type="synonym">Medicago tribuloides</name>
    <dbReference type="NCBI Taxonomy" id="3880"/>
    <lineage>
        <taxon>Eukaryota</taxon>
        <taxon>Viridiplantae</taxon>
        <taxon>Streptophyta</taxon>
        <taxon>Embryophyta</taxon>
        <taxon>Tracheophyta</taxon>
        <taxon>Spermatophyta</taxon>
        <taxon>Magnoliopsida</taxon>
        <taxon>eudicotyledons</taxon>
        <taxon>Gunneridae</taxon>
        <taxon>Pentapetalae</taxon>
        <taxon>rosids</taxon>
        <taxon>fabids</taxon>
        <taxon>Fabales</taxon>
        <taxon>Fabaceae</taxon>
        <taxon>Papilionoideae</taxon>
        <taxon>50 kb inversion clade</taxon>
        <taxon>NPAAA clade</taxon>
        <taxon>Hologalegina</taxon>
        <taxon>IRL clade</taxon>
        <taxon>Trifolieae</taxon>
        <taxon>Medicago</taxon>
    </lineage>
</organism>
<keyword evidence="3" id="KW-0378">Hydrolase</keyword>
<dbReference type="Pfam" id="PF00445">
    <property type="entry name" value="Ribonuclease_T2"/>
    <property type="match status" value="1"/>
</dbReference>
<dbReference type="Proteomes" id="UP000265566">
    <property type="component" value="Chromosome 6"/>
</dbReference>
<dbReference type="GO" id="GO:0016787">
    <property type="term" value="F:hydrolase activity"/>
    <property type="evidence" value="ECO:0007669"/>
    <property type="project" value="UniProtKB-KW"/>
</dbReference>
<sequence>MKFAFPIYFLLSFFTYAIGYEYDYIVVSFQWEPATCREPFTQCRQNPREDFSIHGVWPTKYQGPLWIPAPTYCAGGKSFDRSVCDLRYGDLRNAWPNMLGENFRFWKA</sequence>